<name>A0A178VTT0_ARATH</name>
<dbReference type="Proteomes" id="UP000426265">
    <property type="component" value="Unassembled WGS sequence"/>
</dbReference>
<protein>
    <submittedName>
        <fullName evidence="2">(thale cress) hypothetical protein</fullName>
    </submittedName>
</protein>
<evidence type="ECO:0000313" key="6">
    <source>
        <dbReference type="Proteomes" id="UP000426265"/>
    </source>
</evidence>
<reference evidence="1 7" key="3">
    <citation type="submission" date="2019-12" db="EMBL/GenBank/DDBJ databases">
        <authorList>
            <person name="Jiao W.-B."/>
            <person name="Schneeberger K."/>
        </authorList>
    </citation>
    <scope>NUCLEOTIDE SEQUENCE [LARGE SCALE GENOMIC DNA]</scope>
    <source>
        <strain evidence="6">cv. An-1</strain>
        <strain evidence="7">cv. C24</strain>
    </source>
</reference>
<dbReference type="ExpressionAtlas" id="A0A178VTT0">
    <property type="expression patterns" value="baseline and differential"/>
</dbReference>
<evidence type="ECO:0000313" key="3">
    <source>
        <dbReference type="EMBL" id="OAP09779.1"/>
    </source>
</evidence>
<evidence type="ECO:0000313" key="8">
    <source>
        <dbReference type="Proteomes" id="UP000516314"/>
    </source>
</evidence>
<reference evidence="3" key="2">
    <citation type="submission" date="2016-03" db="EMBL/GenBank/DDBJ databases">
        <title>Full-length assembly of Arabidopsis thaliana Ler reveals the complement of translocations and inversions.</title>
        <authorList>
            <person name="Zapata L."/>
            <person name="Schneeberger K."/>
            <person name="Ossowski S."/>
        </authorList>
    </citation>
    <scope>NUCLEOTIDE SEQUENCE [LARGE SCALE GENOMIC DNA]</scope>
    <source>
        <tissue evidence="3">Leaf</tissue>
    </source>
</reference>
<accession>A0A178VTT0</accession>
<dbReference type="OrthoDB" id="1719622at2759"/>
<dbReference type="AlphaFoldDB" id="A0A178VTT0"/>
<dbReference type="EMBL" id="LR881467">
    <property type="protein sequence ID" value="CAD5319194.1"/>
    <property type="molecule type" value="Genomic_DNA"/>
</dbReference>
<reference evidence="2 8" key="4">
    <citation type="submission" date="2020-09" db="EMBL/GenBank/DDBJ databases">
        <authorList>
            <person name="Ashkenazy H."/>
        </authorList>
    </citation>
    <scope>NUCLEOTIDE SEQUENCE [LARGE SCALE GENOMIC DNA]</scope>
    <source>
        <strain evidence="8">cv. Cdm-0</strain>
    </source>
</reference>
<organism evidence="3 5">
    <name type="scientific">Arabidopsis thaliana</name>
    <name type="common">Mouse-ear cress</name>
    <dbReference type="NCBI Taxonomy" id="3702"/>
    <lineage>
        <taxon>Eukaryota</taxon>
        <taxon>Viridiplantae</taxon>
        <taxon>Streptophyta</taxon>
        <taxon>Embryophyta</taxon>
        <taxon>Tracheophyta</taxon>
        <taxon>Spermatophyta</taxon>
        <taxon>Magnoliopsida</taxon>
        <taxon>eudicotyledons</taxon>
        <taxon>Gunneridae</taxon>
        <taxon>Pentapetalae</taxon>
        <taxon>rosids</taxon>
        <taxon>malvids</taxon>
        <taxon>Brassicales</taxon>
        <taxon>Brassicaceae</taxon>
        <taxon>Camelineae</taxon>
        <taxon>Arabidopsis</taxon>
    </lineage>
</organism>
<evidence type="ECO:0000313" key="2">
    <source>
        <dbReference type="EMBL" id="CAD5319194.1"/>
    </source>
</evidence>
<dbReference type="EMBL" id="CACSHJ010000088">
    <property type="protein sequence ID" value="CAA0369458.1"/>
    <property type="molecule type" value="Genomic_DNA"/>
</dbReference>
<evidence type="ECO:0000313" key="7">
    <source>
        <dbReference type="Proteomes" id="UP000434276"/>
    </source>
</evidence>
<accession>A0A5S9X0H6</accession>
<dbReference type="EMBL" id="LUHQ01000002">
    <property type="protein sequence ID" value="OAP09779.1"/>
    <property type="molecule type" value="Genomic_DNA"/>
</dbReference>
<dbReference type="Proteomes" id="UP000434276">
    <property type="component" value="Unassembled WGS sequence"/>
</dbReference>
<dbReference type="Proteomes" id="UP000516314">
    <property type="component" value="Chromosome 2"/>
</dbReference>
<dbReference type="EMBL" id="CACRSJ010000105">
    <property type="protein sequence ID" value="VYS53151.1"/>
    <property type="molecule type" value="Genomic_DNA"/>
</dbReference>
<reference evidence="5" key="1">
    <citation type="journal article" date="2016" name="Proc. Natl. Acad. Sci. U.S.A.">
        <title>Chromosome-level assembly of Arabidopsis thaliana Ler reveals the extent of translocation and inversion polymorphisms.</title>
        <authorList>
            <person name="Zapata L."/>
            <person name="Ding J."/>
            <person name="Willing E.M."/>
            <person name="Hartwig B."/>
            <person name="Bezdan D."/>
            <person name="Jiao W.B."/>
            <person name="Patel V."/>
            <person name="Velikkakam James G."/>
            <person name="Koornneef M."/>
            <person name="Ossowski S."/>
            <person name="Schneeberger K."/>
        </authorList>
    </citation>
    <scope>NUCLEOTIDE SEQUENCE [LARGE SCALE GENOMIC DNA]</scope>
    <source>
        <strain evidence="5">cv. Landsberg erecta</strain>
    </source>
</reference>
<sequence>MGSMEALAMAGVDYQEWGLSIEEWELQESVVPLHLLADDFKEEEQEEDHQDNDDDDRVLDGLAVKQSVTRDIRASVGKFIEQSMSHMIVHLKQLKFLTLLLENFLFTHVLDFLL</sequence>
<evidence type="ECO:0000313" key="5">
    <source>
        <dbReference type="Proteomes" id="UP000078284"/>
    </source>
</evidence>
<gene>
    <name evidence="3" type="ordered locus">AXX17_At2g17900</name>
    <name evidence="4" type="ORF">AN1_LOCUS8612</name>
    <name evidence="2" type="ORF">AT9943_LOCUS7384</name>
    <name evidence="1" type="ORF">C24_LOCUS8465</name>
</gene>
<evidence type="ECO:0000313" key="4">
    <source>
        <dbReference type="EMBL" id="VYS53151.1"/>
    </source>
</evidence>
<dbReference type="Proteomes" id="UP000078284">
    <property type="component" value="Chromosome 2"/>
</dbReference>
<evidence type="ECO:0000313" key="1">
    <source>
        <dbReference type="EMBL" id="CAA0369458.1"/>
    </source>
</evidence>
<proteinExistence type="predicted"/>